<evidence type="ECO:0000256" key="2">
    <source>
        <dbReference type="ARBA" id="ARBA00022475"/>
    </source>
</evidence>
<dbReference type="RefSeq" id="WP_177242860.1">
    <property type="nucleotide sequence ID" value="NZ_FOKG01000031.1"/>
</dbReference>
<name>A0A1I1CIM4_9PSEU</name>
<feature type="transmembrane region" description="Helical" evidence="6">
    <location>
        <begin position="252"/>
        <end position="273"/>
    </location>
</feature>
<proteinExistence type="predicted"/>
<feature type="transmembrane region" description="Helical" evidence="6">
    <location>
        <begin position="220"/>
        <end position="240"/>
    </location>
</feature>
<feature type="transmembrane region" description="Helical" evidence="6">
    <location>
        <begin position="131"/>
        <end position="154"/>
    </location>
</feature>
<organism evidence="7 8">
    <name type="scientific">Amycolatopsis marina</name>
    <dbReference type="NCBI Taxonomy" id="490629"/>
    <lineage>
        <taxon>Bacteria</taxon>
        <taxon>Bacillati</taxon>
        <taxon>Actinomycetota</taxon>
        <taxon>Actinomycetes</taxon>
        <taxon>Pseudonocardiales</taxon>
        <taxon>Pseudonocardiaceae</taxon>
        <taxon>Amycolatopsis</taxon>
    </lineage>
</organism>
<evidence type="ECO:0000313" key="7">
    <source>
        <dbReference type="EMBL" id="SFB62541.1"/>
    </source>
</evidence>
<keyword evidence="2" id="KW-1003">Cell membrane</keyword>
<evidence type="ECO:0000256" key="3">
    <source>
        <dbReference type="ARBA" id="ARBA00022692"/>
    </source>
</evidence>
<accession>A0A1I1CIM4</accession>
<feature type="transmembrane region" description="Helical" evidence="6">
    <location>
        <begin position="174"/>
        <end position="196"/>
    </location>
</feature>
<feature type="transmembrane region" description="Helical" evidence="6">
    <location>
        <begin position="66"/>
        <end position="86"/>
    </location>
</feature>
<dbReference type="PANTHER" id="PTHR30213">
    <property type="entry name" value="INNER MEMBRANE PROTEIN YHJD"/>
    <property type="match status" value="1"/>
</dbReference>
<keyword evidence="5 6" id="KW-0472">Membrane</keyword>
<evidence type="ECO:0000313" key="8">
    <source>
        <dbReference type="Proteomes" id="UP000243799"/>
    </source>
</evidence>
<dbReference type="InterPro" id="IPR017039">
    <property type="entry name" value="Virul_fac_BrkB"/>
</dbReference>
<sequence length="334" mass="35808">MARRFIVRPDAWRSRGRDARRHLVAGARSLGRRLPTRVRTAGRLLYRTIRDTLDDRVLSLAAEASFWTLLSLPPLALGLLGIVGYVGQLAGPEVVAQIRESVLAVSGDVLAPQAVDNVVQPLVSRVLERGYASIASLGFVLALWSGSAAMGAYVRTITIAYDMPHLRSAWKGRLLAFGLYLGAVAVGAVLLPVLVLGPDLLIDLAPGGSLTQVTSTLIELGYWPAVALVSILALASLYHLGVPVRSPWRRDLPGAALAMVLWLAGSFGLRAYLESTAKYGVLSAPIGVLLFFFVTALAVLLGAELNAEIDKMWPTASTSEGRRRFGHDEPATPD</sequence>
<dbReference type="PANTHER" id="PTHR30213:SF0">
    <property type="entry name" value="UPF0761 MEMBRANE PROTEIN YIHY"/>
    <property type="match status" value="1"/>
</dbReference>
<evidence type="ECO:0000256" key="6">
    <source>
        <dbReference type="SAM" id="Phobius"/>
    </source>
</evidence>
<dbReference type="PIRSF" id="PIRSF035875">
    <property type="entry name" value="RNase_BN"/>
    <property type="match status" value="1"/>
</dbReference>
<evidence type="ECO:0000256" key="4">
    <source>
        <dbReference type="ARBA" id="ARBA00022989"/>
    </source>
</evidence>
<feature type="transmembrane region" description="Helical" evidence="6">
    <location>
        <begin position="279"/>
        <end position="303"/>
    </location>
</feature>
<evidence type="ECO:0000256" key="1">
    <source>
        <dbReference type="ARBA" id="ARBA00004651"/>
    </source>
</evidence>
<dbReference type="AlphaFoldDB" id="A0A1I1CIM4"/>
<evidence type="ECO:0000256" key="5">
    <source>
        <dbReference type="ARBA" id="ARBA00023136"/>
    </source>
</evidence>
<dbReference type="STRING" id="490629.SAMN05216266_1318"/>
<gene>
    <name evidence="7" type="ORF">SAMN05216266_1318</name>
</gene>
<keyword evidence="3 6" id="KW-0812">Transmembrane</keyword>
<protein>
    <submittedName>
        <fullName evidence="7">Membrane protein</fullName>
    </submittedName>
</protein>
<keyword evidence="8" id="KW-1185">Reference proteome</keyword>
<reference evidence="8" key="1">
    <citation type="submission" date="2016-10" db="EMBL/GenBank/DDBJ databases">
        <authorList>
            <person name="Varghese N."/>
            <person name="Submissions S."/>
        </authorList>
    </citation>
    <scope>NUCLEOTIDE SEQUENCE [LARGE SCALE GENOMIC DNA]</scope>
    <source>
        <strain evidence="8">CGMCC 4.3568</strain>
    </source>
</reference>
<dbReference type="EMBL" id="FOKG01000031">
    <property type="protein sequence ID" value="SFB62541.1"/>
    <property type="molecule type" value="Genomic_DNA"/>
</dbReference>
<dbReference type="Pfam" id="PF03631">
    <property type="entry name" value="Virul_fac_BrkB"/>
    <property type="match status" value="1"/>
</dbReference>
<comment type="subcellular location">
    <subcellularLocation>
        <location evidence="1">Cell membrane</location>
        <topology evidence="1">Multi-pass membrane protein</topology>
    </subcellularLocation>
</comment>
<dbReference type="Proteomes" id="UP000243799">
    <property type="component" value="Unassembled WGS sequence"/>
</dbReference>
<keyword evidence="4 6" id="KW-1133">Transmembrane helix</keyword>
<dbReference type="GO" id="GO:0005886">
    <property type="term" value="C:plasma membrane"/>
    <property type="evidence" value="ECO:0007669"/>
    <property type="project" value="UniProtKB-SubCell"/>
</dbReference>